<keyword evidence="4 6" id="KW-0472">Membrane</keyword>
<dbReference type="GO" id="GO:0022857">
    <property type="term" value="F:transmembrane transporter activity"/>
    <property type="evidence" value="ECO:0007669"/>
    <property type="project" value="InterPro"/>
</dbReference>
<evidence type="ECO:0000313" key="9">
    <source>
        <dbReference type="Proteomes" id="UP001295740"/>
    </source>
</evidence>
<feature type="transmembrane region" description="Helical" evidence="6">
    <location>
        <begin position="551"/>
        <end position="573"/>
    </location>
</feature>
<proteinExistence type="predicted"/>
<dbReference type="GO" id="GO:0005886">
    <property type="term" value="C:plasma membrane"/>
    <property type="evidence" value="ECO:0007669"/>
    <property type="project" value="TreeGrafter"/>
</dbReference>
<feature type="transmembrane region" description="Helical" evidence="6">
    <location>
        <begin position="579"/>
        <end position="600"/>
    </location>
</feature>
<feature type="transmembrane region" description="Helical" evidence="6">
    <location>
        <begin position="236"/>
        <end position="256"/>
    </location>
</feature>
<evidence type="ECO:0000256" key="5">
    <source>
        <dbReference type="SAM" id="MobiDB-lite"/>
    </source>
</evidence>
<keyword evidence="2 6" id="KW-0812">Transmembrane</keyword>
<feature type="transmembrane region" description="Helical" evidence="6">
    <location>
        <begin position="486"/>
        <end position="506"/>
    </location>
</feature>
<evidence type="ECO:0000313" key="8">
    <source>
        <dbReference type="EMBL" id="CAJ2509472.1"/>
    </source>
</evidence>
<evidence type="ECO:0000256" key="2">
    <source>
        <dbReference type="ARBA" id="ARBA00022692"/>
    </source>
</evidence>
<dbReference type="AlphaFoldDB" id="A0AAI8VQZ4"/>
<sequence length="618" mass="67834">MQSYLQSRRIGLAAKAQVERDLEKARLITLHSTGGGGVDDEPASTRDHDDVSEPPLRPHSPRSEKSLDLDRMSNQNDGNDEEEEGDGGTTNSSSSDTSSDTSTPAERVQTMATVRTQYTSRAALGHSLTGIHARDRRTHEGKGSQVFVVGWEGASDPQDPRNWSVARRIGCTLQISLIAGTVGAGSGIDATVLPQAAAALGVSEVVESLDTALYLVGMGVGSLIAGPFSETFGRNYVYCGSMFIFMVWIMASGLAPNIGAQAVFRFLAGCSASTPLVCSGGSVADMFDGLEKTWGFPLYAISAFGGPMLGAVMGAYIGPSPLISWRWTEWVMLILSGLVMTLIIFFMPETYAPLLLQWKARHLREITGDDRFRSEHEIVEATLFTRLKVSMTRPFVMLTEPIIIAMTLYLSVVYIVLFTFLVGFPYIFEHTYGISQGLSNVIFVAMFIGTEITFVLVPIVYRMTIKEMNLAESRGEGRQFNPEIRLWYAMLGSAVSIPISLFWMGWTDFASISIWSPIFAVALFGYGVMGIFICAYMYIIDAYETYSASALTFVALVRYVAAGGMTVVGIPFYENMGVPYTLTILGSLSCLLVPIPYVLYRWGWMIRKRSKYAVSREI</sequence>
<dbReference type="PANTHER" id="PTHR23502">
    <property type="entry name" value="MAJOR FACILITATOR SUPERFAMILY"/>
    <property type="match status" value="1"/>
</dbReference>
<feature type="compositionally biased region" description="Low complexity" evidence="5">
    <location>
        <begin position="89"/>
        <end position="103"/>
    </location>
</feature>
<dbReference type="SUPFAM" id="SSF103473">
    <property type="entry name" value="MFS general substrate transporter"/>
    <property type="match status" value="1"/>
</dbReference>
<dbReference type="PROSITE" id="PS50850">
    <property type="entry name" value="MFS"/>
    <property type="match status" value="1"/>
</dbReference>
<name>A0AAI8VQZ4_9PEZI</name>
<comment type="subcellular location">
    <subcellularLocation>
        <location evidence="1">Membrane</location>
        <topology evidence="1">Multi-pass membrane protein</topology>
    </subcellularLocation>
</comment>
<dbReference type="EMBL" id="CAUWAG010000012">
    <property type="protein sequence ID" value="CAJ2509472.1"/>
    <property type="molecule type" value="Genomic_DNA"/>
</dbReference>
<dbReference type="PANTHER" id="PTHR23502:SF47">
    <property type="entry name" value="MAJOR FACILITATOR SUPERFAMILY (MFS) PROFILE DOMAIN-CONTAINING PROTEIN-RELATED"/>
    <property type="match status" value="1"/>
</dbReference>
<dbReference type="Proteomes" id="UP001295740">
    <property type="component" value="Unassembled WGS sequence"/>
</dbReference>
<feature type="transmembrane region" description="Helical" evidence="6">
    <location>
        <begin position="212"/>
        <end position="229"/>
    </location>
</feature>
<organism evidence="8 9">
    <name type="scientific">Anthostomella pinea</name>
    <dbReference type="NCBI Taxonomy" id="933095"/>
    <lineage>
        <taxon>Eukaryota</taxon>
        <taxon>Fungi</taxon>
        <taxon>Dikarya</taxon>
        <taxon>Ascomycota</taxon>
        <taxon>Pezizomycotina</taxon>
        <taxon>Sordariomycetes</taxon>
        <taxon>Xylariomycetidae</taxon>
        <taxon>Xylariales</taxon>
        <taxon>Xylariaceae</taxon>
        <taxon>Anthostomella</taxon>
    </lineage>
</organism>
<accession>A0AAI8VQZ4</accession>
<feature type="transmembrane region" description="Helical" evidence="6">
    <location>
        <begin position="262"/>
        <end position="284"/>
    </location>
</feature>
<gene>
    <name evidence="8" type="ORF">KHLLAP_LOCUS9940</name>
</gene>
<dbReference type="InterPro" id="IPR011701">
    <property type="entry name" value="MFS"/>
</dbReference>
<dbReference type="InterPro" id="IPR036259">
    <property type="entry name" value="MFS_trans_sf"/>
</dbReference>
<feature type="region of interest" description="Disordered" evidence="5">
    <location>
        <begin position="29"/>
        <end position="108"/>
    </location>
</feature>
<comment type="caution">
    <text evidence="8">The sequence shown here is derived from an EMBL/GenBank/DDBJ whole genome shotgun (WGS) entry which is preliminary data.</text>
</comment>
<dbReference type="Pfam" id="PF07690">
    <property type="entry name" value="MFS_1"/>
    <property type="match status" value="1"/>
</dbReference>
<reference evidence="8" key="1">
    <citation type="submission" date="2023-10" db="EMBL/GenBank/DDBJ databases">
        <authorList>
            <person name="Hackl T."/>
        </authorList>
    </citation>
    <scope>NUCLEOTIDE SEQUENCE</scope>
</reference>
<dbReference type="CDD" id="cd17323">
    <property type="entry name" value="MFS_Tpo1_MDR_like"/>
    <property type="match status" value="1"/>
</dbReference>
<evidence type="ECO:0000259" key="7">
    <source>
        <dbReference type="PROSITE" id="PS50850"/>
    </source>
</evidence>
<evidence type="ECO:0000256" key="4">
    <source>
        <dbReference type="ARBA" id="ARBA00023136"/>
    </source>
</evidence>
<feature type="transmembrane region" description="Helical" evidence="6">
    <location>
        <begin position="440"/>
        <end position="465"/>
    </location>
</feature>
<keyword evidence="9" id="KW-1185">Reference proteome</keyword>
<feature type="compositionally biased region" description="Basic and acidic residues" evidence="5">
    <location>
        <begin position="61"/>
        <end position="71"/>
    </location>
</feature>
<feature type="transmembrane region" description="Helical" evidence="6">
    <location>
        <begin position="296"/>
        <end position="318"/>
    </location>
</feature>
<evidence type="ECO:0000256" key="1">
    <source>
        <dbReference type="ARBA" id="ARBA00004141"/>
    </source>
</evidence>
<protein>
    <submittedName>
        <fullName evidence="8">Uu.00g144980.m01.CDS01</fullName>
    </submittedName>
</protein>
<evidence type="ECO:0000256" key="6">
    <source>
        <dbReference type="SAM" id="Phobius"/>
    </source>
</evidence>
<feature type="transmembrane region" description="Helical" evidence="6">
    <location>
        <begin position="402"/>
        <end position="428"/>
    </location>
</feature>
<dbReference type="InterPro" id="IPR020846">
    <property type="entry name" value="MFS_dom"/>
</dbReference>
<evidence type="ECO:0000256" key="3">
    <source>
        <dbReference type="ARBA" id="ARBA00022989"/>
    </source>
</evidence>
<feature type="transmembrane region" description="Helical" evidence="6">
    <location>
        <begin position="518"/>
        <end position="539"/>
    </location>
</feature>
<feature type="transmembrane region" description="Helical" evidence="6">
    <location>
        <begin position="330"/>
        <end position="356"/>
    </location>
</feature>
<keyword evidence="3 6" id="KW-1133">Transmembrane helix</keyword>
<feature type="domain" description="Major facilitator superfamily (MFS) profile" evidence="7">
    <location>
        <begin position="171"/>
        <end position="604"/>
    </location>
</feature>
<dbReference type="Gene3D" id="1.20.1250.20">
    <property type="entry name" value="MFS general substrate transporter like domains"/>
    <property type="match status" value="1"/>
</dbReference>